<keyword evidence="2" id="KW-1185">Reference proteome</keyword>
<protein>
    <submittedName>
        <fullName evidence="3">S1 motif domain-containing protein</fullName>
    </submittedName>
</protein>
<reference evidence="3" key="1">
    <citation type="submission" date="2016-11" db="UniProtKB">
        <authorList>
            <consortium name="WormBaseParasite"/>
        </authorList>
    </citation>
    <scope>IDENTIFICATION</scope>
</reference>
<evidence type="ECO:0000313" key="3">
    <source>
        <dbReference type="WBParaSite" id="maker-uti_cns_0014795-snap-gene-0.4-mRNA-1"/>
    </source>
</evidence>
<name>A0A1I8IPL4_9PLAT</name>
<feature type="compositionally biased region" description="Low complexity" evidence="1">
    <location>
        <begin position="1197"/>
        <end position="1207"/>
    </location>
</feature>
<feature type="compositionally biased region" description="Basic and acidic residues" evidence="1">
    <location>
        <begin position="203"/>
        <end position="215"/>
    </location>
</feature>
<evidence type="ECO:0000313" key="2">
    <source>
        <dbReference type="Proteomes" id="UP000095280"/>
    </source>
</evidence>
<feature type="region of interest" description="Disordered" evidence="1">
    <location>
        <begin position="644"/>
        <end position="672"/>
    </location>
</feature>
<sequence>VWTQWYSLGLAHIGRYASPPAQAQHSTATLESDMPTAAHCRQPHQPPPLALLLALLLICLGAQLPKAAAQNAEVERICGQNPFERLKQIAENILQRTLTGPEFHILFNRALSDPEKGPRLKAAVTRYQECSLGNIILSIRICAGIQKNSESELWLVSPPPPLRPAAPPSRCVTPPSLSTSALTAAVAAAPPDASQSSSLACSSEERDRSSRREKLGNMAARSSCRHSAVRAELAQARAGTPPSASAQNRLAFLLIRCSTTPGRPLPAARWIGPRPALSSCGRTKASQGVRLAREKSGSLVASRAGVMQTGPAVGVNHRHGGAGIKQQAGGSGARLAGCQQKRRSAFSVGDVNGGAVAKQQAGSFAVIAVRGGVQRGVVAAAGGAVQRAVGVPGAPDWLLLSRGWRGRRCRRMPLQQQLDAAREAMVGGVVQRRVAFGIDAGRSFGVVADGREQAVGGGLVAAGGRHVQRVALSKIARQRIGANFDDAVVVTVGGGTVQGGPLVDVGHLRIGAYLQQQAGGLQVAVLGGQHQRRAVVRIGAVDQRPASAAPQHRLEDADVASSGGVVKAVPAEQAVHHLQCAAAAVQQGLNCAQVALVGGQVQRRAALRIGGRICGTLRGQVLGQEAQHLIVAVIGGQVLRARRRVPSGPEHGGPGGVQQAGDGVPAASAGGEVQRQQRAELGEFSRLARIGAVQQQLIGQLRVAGGGQVQRREALPVRLARQGAAIFDALNAPTNGGRMQASSAECVKPADGQRLGQREPLDAVKIAGQAGKMQRRELAGPDWPVRRGAGLHHHVKEEVVASHRGDAERSVAGGIDRVGHGAGGQQRLGASEPAVNSGHVKWSAALQADRVHVGILLHPGQLGAQLVVAIEAGHVQRRVALQGGRVDVGTQVDQLARGEDIAAGGGRVQRSEGLLIASVDLSAVADQQVDEIHAAVVGGPVQGAPVALVECVDHVRRAGQQKLGHFRVAVECGMVQRRVASPIADVRIMCTDLMIKQHLNASGRLASAGSMQRRVPLAVLAVNPGPGAQQQAGNLGLVQVRGRVQRCPLLGVLGVDLLALGGQNAADAVRIAGERLLNELRRRVQLQHDQLRSRISLLPALYHSVGTLGRHSLIALRRVISISYSMLAISESPTGPPEYGGAFWYRVAKCQATQGVLGGANPLPGGLVHRVECLLQQARPGQVRLQSDEDSERRGARPPASGAIAGPGATVAGHQIRDAKLQPALHFLVDVHERNGHAAKEVLLLNNNRANVCGLLALGWPTVLSLNTFSTSGSDMVSGFWVALRRRNGSSRLAFQSGFVPDMVAVRRVLPCGGVRNNLLRIVGAGQVDGVNNINAKRDWRHGQAEQWCPGHNLPGRFQRPFPAEQRAQQRQNVNNHGFGFVDHLLVGSIAFGGVERLRDLFAYRMRIFCNSLARVRDTSVSRFGSWQMGVQCGYTNQVEFF</sequence>
<proteinExistence type="predicted"/>
<evidence type="ECO:0000256" key="1">
    <source>
        <dbReference type="SAM" id="MobiDB-lite"/>
    </source>
</evidence>
<dbReference type="WBParaSite" id="maker-uti_cns_0014795-snap-gene-0.4-mRNA-1">
    <property type="protein sequence ID" value="maker-uti_cns_0014795-snap-gene-0.4-mRNA-1"/>
    <property type="gene ID" value="maker-uti_cns_0014795-snap-gene-0.4"/>
</dbReference>
<organism evidence="2 3">
    <name type="scientific">Macrostomum lignano</name>
    <dbReference type="NCBI Taxonomy" id="282301"/>
    <lineage>
        <taxon>Eukaryota</taxon>
        <taxon>Metazoa</taxon>
        <taxon>Spiralia</taxon>
        <taxon>Lophotrochozoa</taxon>
        <taxon>Platyhelminthes</taxon>
        <taxon>Rhabditophora</taxon>
        <taxon>Macrostomorpha</taxon>
        <taxon>Macrostomida</taxon>
        <taxon>Macrostomidae</taxon>
        <taxon>Macrostomum</taxon>
    </lineage>
</organism>
<feature type="compositionally biased region" description="Low complexity" evidence="1">
    <location>
        <begin position="188"/>
        <end position="202"/>
    </location>
</feature>
<feature type="region of interest" description="Disordered" evidence="1">
    <location>
        <begin position="188"/>
        <end position="222"/>
    </location>
</feature>
<feature type="region of interest" description="Disordered" evidence="1">
    <location>
        <begin position="1182"/>
        <end position="1207"/>
    </location>
</feature>
<accession>A0A1I8IPL4</accession>
<dbReference type="Proteomes" id="UP000095280">
    <property type="component" value="Unplaced"/>
</dbReference>